<keyword evidence="3" id="KW-1185">Reference proteome</keyword>
<protein>
    <recommendedName>
        <fullName evidence="4">Outer membrane protein beta-barrel domain-containing protein</fullName>
    </recommendedName>
</protein>
<dbReference type="STRING" id="488533.SAMN04487960_102145"/>
<evidence type="ECO:0000313" key="3">
    <source>
        <dbReference type="Proteomes" id="UP000199675"/>
    </source>
</evidence>
<feature type="chain" id="PRO_5011615829" description="Outer membrane protein beta-barrel domain-containing protein" evidence="1">
    <location>
        <begin position="20"/>
        <end position="158"/>
    </location>
</feature>
<feature type="signal peptide" evidence="1">
    <location>
        <begin position="1"/>
        <end position="19"/>
    </location>
</feature>
<gene>
    <name evidence="2" type="ORF">SAMN04487960_102145</name>
</gene>
<dbReference type="EMBL" id="FNNE01000002">
    <property type="protein sequence ID" value="SDW31642.1"/>
    <property type="molecule type" value="Genomic_DNA"/>
</dbReference>
<name>A0A1H2SJ85_9GAMM</name>
<dbReference type="Proteomes" id="UP000199675">
    <property type="component" value="Unassembled WGS sequence"/>
</dbReference>
<dbReference type="RefSeq" id="WP_091811510.1">
    <property type="nucleotide sequence ID" value="NZ_FNNE01000002.1"/>
</dbReference>
<dbReference type="AlphaFoldDB" id="A0A1H2SJ85"/>
<evidence type="ECO:0000256" key="1">
    <source>
        <dbReference type="SAM" id="SignalP"/>
    </source>
</evidence>
<evidence type="ECO:0000313" key="2">
    <source>
        <dbReference type="EMBL" id="SDW31642.1"/>
    </source>
</evidence>
<evidence type="ECO:0008006" key="4">
    <source>
        <dbReference type="Google" id="ProtNLM"/>
    </source>
</evidence>
<accession>A0A1H2SJ85</accession>
<reference evidence="2 3" key="1">
    <citation type="submission" date="2016-10" db="EMBL/GenBank/DDBJ databases">
        <authorList>
            <person name="de Groot N.N."/>
        </authorList>
    </citation>
    <scope>NUCLEOTIDE SEQUENCE [LARGE SCALE GENOMIC DNA]</scope>
    <source>
        <strain evidence="2 3">CGMCC 1.7059</strain>
    </source>
</reference>
<keyword evidence="1" id="KW-0732">Signal</keyword>
<organism evidence="2 3">
    <name type="scientific">Marinobacter mobilis</name>
    <dbReference type="NCBI Taxonomy" id="488533"/>
    <lineage>
        <taxon>Bacteria</taxon>
        <taxon>Pseudomonadati</taxon>
        <taxon>Pseudomonadota</taxon>
        <taxon>Gammaproteobacteria</taxon>
        <taxon>Pseudomonadales</taxon>
        <taxon>Marinobacteraceae</taxon>
        <taxon>Marinobacter</taxon>
    </lineage>
</organism>
<proteinExistence type="predicted"/>
<sequence>MRCPLAALLPLFFAPFAAAEEGELYLFHNVYTNHLGDSTYFFRAYGEGEYEEDNNATGLRYKLTDRFALGAGYTPDNSYHRSSVILAAEYAWPLPPYLELGAMIGSASGYEILEHEVNGWTLQFGPLVRVGKGWFAVSGILLNLDILVVNAELRIWQF</sequence>
<dbReference type="OrthoDB" id="9837477at2"/>